<feature type="non-terminal residue" evidence="1">
    <location>
        <position position="1479"/>
    </location>
</feature>
<gene>
    <name evidence="1" type="primary">IRA2_1</name>
    <name evidence="1" type="ORF">LPJ66_004362</name>
</gene>
<sequence>MRVIALGMFYHWHQIYAGLGVNTDNPMVGSTASSASSDDGDAEDQASAAAAAASAAAAEAGAYQVNGKGYNLGDFNLYYPSPLEEPLAKRAFAIISEYFRNWVSPSSLRMLATTVRSQMSYMFALRRTHTSQSVPLCSFLRDIAIGTSMLPKFVRACVAEPTADLAFEIQEAAGSIFMFVSASNWNVAMQRAKSCLYLALSRSEEVADFTDIQFLEFATIDITRLAQIIDAFTDVFVRVKTAEQLKLAIVLRRAIWGFISRCSGTFIDMYRNMYRPQTNRIEQLAEILRTVIETHSRTGAHPAFHQLRALLLMLCPDIVVHAAEHAIEHGEAREDNCSRQVRYLAQIRQMLALKDVPESILLAVQEVQHVSRVLKALPENEGLRLAKFMDSDINVVLLDSSNRLLPYREEPIESKLLLMATVTCGLSIGGMSALTTYLARLCGPSTEPSMQLVFANALKDGLREQYYEPGGVEGAPEIKNVIAGFLHDTLRRNVDMIQTITEQQAAGSGAQARNAGYGRRVPGYSSDTAGGFNVSKSVCDMALNVASTGEKVSIIPPNEIAQRVHLVAVVMEMIIDVPFLAIGGNNEDELFESLEKIVHVISMSIQEPSIAIQHLAGQALRRLFDTSFVQYWVHSADIAFAVWTLSLHVMQGTCRAIVHSIVTSSIVQHRQLLQILLDMLVLSNNVLKMSSGAIGASMEMPEYPQFEVAFEIVIMMHMWADDTDITLITQECLRLKTQSEQLMVDAGIPVDTSLSNQRLYQELNTHDIKQAGMFSRLAQMRAMFRTIRKHMRPTAGAQAAWQETYKLWRQMLQVLLMREETVRLPDIPAEREAPACTIGSNSSSNSAPTPVRTEKEEKKDLSRRRNVFEKLTGHATKNIARSGSNSGTSILSAGSTTASSMNSTLSPASAAGTVATVNSREEYHFSSAPRSTGLVAAGAQLPAIFKSTNLTISELRTQWRYCTGFLLAAGGACIADGGPSVVDRLGGGDTAELHSLLEHFIGECLKLIVSDDIQLRELAKEGLGNKTHQGIYMLFLDGCLLNMKRFMQSNGEVSVSESRTLFVSQCICIIESLTDRDAADSLGQNSKSSIDFSPVLLTICKYLNAAAMQSANGALQERIRFTRMVDLFLQSSLRQAIVQEVNLRNDMLETFVNWVTELRAMDPRTLRTEEPHMSKLLIDLTTSTMRVLIQILDKLPVKPMSAPNQTNAAQPTDVRSQRSRAYRRYFDFFVRFMSQCRMIEIQEFSTMTTVHATQSAATAVLNSTVSNSANSRGRTNRSESFVASTSDVGVGRDIARNIYSTNTVPLGAGSGVNNASQLGPNRFNRELSQNAELLLNIAIKSLTNMLAANLEIGLQYSLSIIYHEDTKLRALFTDMFTTILNQGIDIDSLGGDTADHWKARLVEALVDPGLKLLLGINEVCQVQDVDELGASLINIFESRHQTKILFERIVTVELERTDSAAELFRRNCLATRLLSYYAK</sequence>
<proteinExistence type="predicted"/>
<organism evidence="1 2">
    <name type="scientific">Kickxella alabastrina</name>
    <dbReference type="NCBI Taxonomy" id="61397"/>
    <lineage>
        <taxon>Eukaryota</taxon>
        <taxon>Fungi</taxon>
        <taxon>Fungi incertae sedis</taxon>
        <taxon>Zoopagomycota</taxon>
        <taxon>Kickxellomycotina</taxon>
        <taxon>Kickxellomycetes</taxon>
        <taxon>Kickxellales</taxon>
        <taxon>Kickxellaceae</taxon>
        <taxon>Kickxella</taxon>
    </lineage>
</organism>
<evidence type="ECO:0000313" key="2">
    <source>
        <dbReference type="Proteomes" id="UP001150581"/>
    </source>
</evidence>
<comment type="caution">
    <text evidence="1">The sequence shown here is derived from an EMBL/GenBank/DDBJ whole genome shotgun (WGS) entry which is preliminary data.</text>
</comment>
<dbReference type="Proteomes" id="UP001150581">
    <property type="component" value="Unassembled WGS sequence"/>
</dbReference>
<dbReference type="EMBL" id="JANBPG010000521">
    <property type="protein sequence ID" value="KAJ1895807.1"/>
    <property type="molecule type" value="Genomic_DNA"/>
</dbReference>
<name>A0ACC1IHR0_9FUNG</name>
<accession>A0ACC1IHR0</accession>
<evidence type="ECO:0000313" key="1">
    <source>
        <dbReference type="EMBL" id="KAJ1895807.1"/>
    </source>
</evidence>
<protein>
    <submittedName>
        <fullName evidence="1">Ras GTPase activating protein ira2</fullName>
    </submittedName>
</protein>
<keyword evidence="2" id="KW-1185">Reference proteome</keyword>
<reference evidence="1" key="1">
    <citation type="submission" date="2022-07" db="EMBL/GenBank/DDBJ databases">
        <title>Phylogenomic reconstructions and comparative analyses of Kickxellomycotina fungi.</title>
        <authorList>
            <person name="Reynolds N.K."/>
            <person name="Stajich J.E."/>
            <person name="Barry K."/>
            <person name="Grigoriev I.V."/>
            <person name="Crous P."/>
            <person name="Smith M.E."/>
        </authorList>
    </citation>
    <scope>NUCLEOTIDE SEQUENCE</scope>
    <source>
        <strain evidence="1">Benny 63K</strain>
    </source>
</reference>